<name>J3PI06_GAET3</name>
<sequence length="188" mass="20886">MQADDPQPPLCRAAGLLLAMDSHGHKGRDARFEKAAADANYQQINVSWRRDNTPRTRRLSDDSRVPACFTLRTLALHMAQRCSRGGRDKTRPLQTVHIHEGYTPSREPEPVRQPGRPADDPLPITSPWPPVFSGPGRCRTAAATTLYGLHISVGVTRRLGHGLLDADWPTGRGEGTSCRRRDAPRDRE</sequence>
<feature type="region of interest" description="Disordered" evidence="1">
    <location>
        <begin position="167"/>
        <end position="188"/>
    </location>
</feature>
<evidence type="ECO:0000313" key="4">
    <source>
        <dbReference type="Proteomes" id="UP000006039"/>
    </source>
</evidence>
<evidence type="ECO:0000313" key="2">
    <source>
        <dbReference type="EMBL" id="EJT69518.1"/>
    </source>
</evidence>
<feature type="compositionally biased region" description="Basic and acidic residues" evidence="1">
    <location>
        <begin position="177"/>
        <end position="188"/>
    </location>
</feature>
<reference evidence="2" key="2">
    <citation type="submission" date="2010-07" db="EMBL/GenBank/DDBJ databases">
        <authorList>
            <consortium name="The Broad Institute Genome Sequencing Platform"/>
            <consortium name="Broad Institute Genome Sequencing Center for Infectious Disease"/>
            <person name="Ma L.-J."/>
            <person name="Dead R."/>
            <person name="Young S."/>
            <person name="Zeng Q."/>
            <person name="Koehrsen M."/>
            <person name="Alvarado L."/>
            <person name="Berlin A."/>
            <person name="Chapman S.B."/>
            <person name="Chen Z."/>
            <person name="Freedman E."/>
            <person name="Gellesch M."/>
            <person name="Goldberg J."/>
            <person name="Griggs A."/>
            <person name="Gujja S."/>
            <person name="Heilman E.R."/>
            <person name="Heiman D."/>
            <person name="Hepburn T."/>
            <person name="Howarth C."/>
            <person name="Jen D."/>
            <person name="Larson L."/>
            <person name="Mehta T."/>
            <person name="Neiman D."/>
            <person name="Pearson M."/>
            <person name="Roberts A."/>
            <person name="Saif S."/>
            <person name="Shea T."/>
            <person name="Shenoy N."/>
            <person name="Sisk P."/>
            <person name="Stolte C."/>
            <person name="Sykes S."/>
            <person name="Walk T."/>
            <person name="White J."/>
            <person name="Yandava C."/>
            <person name="Haas B."/>
            <person name="Nusbaum C."/>
            <person name="Birren B."/>
        </authorList>
    </citation>
    <scope>NUCLEOTIDE SEQUENCE</scope>
    <source>
        <strain evidence="2">R3-111a-1</strain>
    </source>
</reference>
<dbReference type="Proteomes" id="UP000006039">
    <property type="component" value="Unassembled WGS sequence"/>
</dbReference>
<proteinExistence type="predicted"/>
<accession>J3PI06</accession>
<protein>
    <submittedName>
        <fullName evidence="2 3">Uncharacterized protein</fullName>
    </submittedName>
</protein>
<evidence type="ECO:0000256" key="1">
    <source>
        <dbReference type="SAM" id="MobiDB-lite"/>
    </source>
</evidence>
<reference evidence="4" key="1">
    <citation type="submission" date="2010-07" db="EMBL/GenBank/DDBJ databases">
        <title>The genome sequence of Gaeumannomyces graminis var. tritici strain R3-111a-1.</title>
        <authorList>
            <consortium name="The Broad Institute Genome Sequencing Platform"/>
            <person name="Ma L.-J."/>
            <person name="Dead R."/>
            <person name="Young S."/>
            <person name="Zeng Q."/>
            <person name="Koehrsen M."/>
            <person name="Alvarado L."/>
            <person name="Berlin A."/>
            <person name="Chapman S.B."/>
            <person name="Chen Z."/>
            <person name="Freedman E."/>
            <person name="Gellesch M."/>
            <person name="Goldberg J."/>
            <person name="Griggs A."/>
            <person name="Gujja S."/>
            <person name="Heilman E.R."/>
            <person name="Heiman D."/>
            <person name="Hepburn T."/>
            <person name="Howarth C."/>
            <person name="Jen D."/>
            <person name="Larson L."/>
            <person name="Mehta T."/>
            <person name="Neiman D."/>
            <person name="Pearson M."/>
            <person name="Roberts A."/>
            <person name="Saif S."/>
            <person name="Shea T."/>
            <person name="Shenoy N."/>
            <person name="Sisk P."/>
            <person name="Stolte C."/>
            <person name="Sykes S."/>
            <person name="Walk T."/>
            <person name="White J."/>
            <person name="Yandava C."/>
            <person name="Haas B."/>
            <person name="Nusbaum C."/>
            <person name="Birren B."/>
        </authorList>
    </citation>
    <scope>NUCLEOTIDE SEQUENCE [LARGE SCALE GENOMIC DNA]</scope>
    <source>
        <strain evidence="4">R3-111a-1</strain>
    </source>
</reference>
<dbReference type="VEuPathDB" id="FungiDB:GGTG_13137"/>
<reference evidence="3" key="5">
    <citation type="submission" date="2018-04" db="UniProtKB">
        <authorList>
            <consortium name="EnsemblFungi"/>
        </authorList>
    </citation>
    <scope>IDENTIFICATION</scope>
    <source>
        <strain evidence="3">R3-111a-1</strain>
    </source>
</reference>
<dbReference type="RefSeq" id="XP_009229303.1">
    <property type="nucleotide sequence ID" value="XM_009231039.1"/>
</dbReference>
<reference evidence="2" key="3">
    <citation type="submission" date="2010-09" db="EMBL/GenBank/DDBJ databases">
        <title>Annotation of Gaeumannomyces graminis var. tritici R3-111a-1.</title>
        <authorList>
            <consortium name="The Broad Institute Genome Sequencing Platform"/>
            <person name="Ma L.-J."/>
            <person name="Dead R."/>
            <person name="Young S.K."/>
            <person name="Zeng Q."/>
            <person name="Gargeya S."/>
            <person name="Fitzgerald M."/>
            <person name="Haas B."/>
            <person name="Abouelleil A."/>
            <person name="Alvarado L."/>
            <person name="Arachchi H.M."/>
            <person name="Berlin A."/>
            <person name="Brown A."/>
            <person name="Chapman S.B."/>
            <person name="Chen Z."/>
            <person name="Dunbar C."/>
            <person name="Freedman E."/>
            <person name="Gearin G."/>
            <person name="Gellesch M."/>
            <person name="Goldberg J."/>
            <person name="Griggs A."/>
            <person name="Gujja S."/>
            <person name="Heiman D."/>
            <person name="Howarth C."/>
            <person name="Larson L."/>
            <person name="Lui A."/>
            <person name="MacDonald P.J.P."/>
            <person name="Mehta T."/>
            <person name="Montmayeur A."/>
            <person name="Murphy C."/>
            <person name="Neiman D."/>
            <person name="Pearson M."/>
            <person name="Priest M."/>
            <person name="Roberts A."/>
            <person name="Saif S."/>
            <person name="Shea T."/>
            <person name="Shenoy N."/>
            <person name="Sisk P."/>
            <person name="Stolte C."/>
            <person name="Sykes S."/>
            <person name="Yandava C."/>
            <person name="Wortman J."/>
            <person name="Nusbaum C."/>
            <person name="Birren B."/>
        </authorList>
    </citation>
    <scope>NUCLEOTIDE SEQUENCE</scope>
    <source>
        <strain evidence="2">R3-111a-1</strain>
    </source>
</reference>
<organism evidence="2">
    <name type="scientific">Gaeumannomyces tritici (strain R3-111a-1)</name>
    <name type="common">Wheat and barley take-all root rot fungus</name>
    <name type="synonym">Gaeumannomyces graminis var. tritici</name>
    <dbReference type="NCBI Taxonomy" id="644352"/>
    <lineage>
        <taxon>Eukaryota</taxon>
        <taxon>Fungi</taxon>
        <taxon>Dikarya</taxon>
        <taxon>Ascomycota</taxon>
        <taxon>Pezizomycotina</taxon>
        <taxon>Sordariomycetes</taxon>
        <taxon>Sordariomycetidae</taxon>
        <taxon>Magnaporthales</taxon>
        <taxon>Magnaporthaceae</taxon>
        <taxon>Gaeumannomyces</taxon>
    </lineage>
</organism>
<dbReference type="HOGENOM" id="CLU_1441128_0_0_1"/>
<reference evidence="3" key="4">
    <citation type="journal article" date="2015" name="G3 (Bethesda)">
        <title>Genome sequences of three phytopathogenic species of the Magnaporthaceae family of fungi.</title>
        <authorList>
            <person name="Okagaki L.H."/>
            <person name="Nunes C.C."/>
            <person name="Sailsbery J."/>
            <person name="Clay B."/>
            <person name="Brown D."/>
            <person name="John T."/>
            <person name="Oh Y."/>
            <person name="Young N."/>
            <person name="Fitzgerald M."/>
            <person name="Haas B.J."/>
            <person name="Zeng Q."/>
            <person name="Young S."/>
            <person name="Adiconis X."/>
            <person name="Fan L."/>
            <person name="Levin J.Z."/>
            <person name="Mitchell T.K."/>
            <person name="Okubara P.A."/>
            <person name="Farman M.L."/>
            <person name="Kohn L.M."/>
            <person name="Birren B."/>
            <person name="Ma L.-J."/>
            <person name="Dean R.A."/>
        </authorList>
    </citation>
    <scope>NUCLEOTIDE SEQUENCE</scope>
    <source>
        <strain evidence="3">R3-111a-1</strain>
    </source>
</reference>
<gene>
    <name evidence="3" type="primary">20353595</name>
    <name evidence="2" type="ORF">GGTG_13137</name>
</gene>
<dbReference type="EMBL" id="GL385404">
    <property type="protein sequence ID" value="EJT69518.1"/>
    <property type="molecule type" value="Genomic_DNA"/>
</dbReference>
<dbReference type="EnsemblFungi" id="EJT69518">
    <property type="protein sequence ID" value="EJT69518"/>
    <property type="gene ID" value="GGTG_13137"/>
</dbReference>
<feature type="region of interest" description="Disordered" evidence="1">
    <location>
        <begin position="81"/>
        <end position="131"/>
    </location>
</feature>
<evidence type="ECO:0000313" key="3">
    <source>
        <dbReference type="EnsemblFungi" id="EJT69518"/>
    </source>
</evidence>
<dbReference type="AlphaFoldDB" id="J3PI06"/>
<dbReference type="GeneID" id="20353595"/>
<keyword evidence="4" id="KW-1185">Reference proteome</keyword>